<dbReference type="KEGG" id="bgp:BGL_2c25410"/>
<evidence type="ECO:0000313" key="2">
    <source>
        <dbReference type="Proteomes" id="UP000031838"/>
    </source>
</evidence>
<dbReference type="Proteomes" id="UP000031838">
    <property type="component" value="Chromosome 2"/>
</dbReference>
<dbReference type="InterPro" id="IPR009078">
    <property type="entry name" value="Ferritin-like_SF"/>
</dbReference>
<sequence>MELHRKILDQGGQELLDLILTVNVNFYFSELEIIDLCAKWIPRRDDPREKFYLVHHAHDEMTHSNLVKDGVRHLGLQWDDALVERYRLSDLDHRFAKLLDSDDELEVLIGLNVYAEGVLAMESLVEMGETRPDIFPAFRQIAREELTHLAFGKKVLQRVFEENPAERERAQMHCDWYRDHIHPYLWRDISGLLGTGIRHGILHADYRERAVARFESEMTSLGLVVDWQRATGIELAA</sequence>
<proteinExistence type="predicted"/>
<dbReference type="Gene3D" id="1.20.1260.10">
    <property type="match status" value="1"/>
</dbReference>
<dbReference type="EMBL" id="CP002581">
    <property type="protein sequence ID" value="AJK50597.1"/>
    <property type="molecule type" value="Genomic_DNA"/>
</dbReference>
<name>A0A0B6RZ02_BURPL</name>
<dbReference type="HOGENOM" id="CLU_1209245_0_0_4"/>
<protein>
    <recommendedName>
        <fullName evidence="3">Phenylacetic acid catabolic family protein</fullName>
    </recommendedName>
</protein>
<evidence type="ECO:0000313" key="1">
    <source>
        <dbReference type="EMBL" id="AJK50597.1"/>
    </source>
</evidence>
<gene>
    <name evidence="1" type="ORF">BGL_2c25410</name>
</gene>
<dbReference type="SUPFAM" id="SSF47240">
    <property type="entry name" value="Ferritin-like"/>
    <property type="match status" value="1"/>
</dbReference>
<reference evidence="2" key="1">
    <citation type="submission" date="2011-03" db="EMBL/GenBank/DDBJ databases">
        <authorList>
            <person name="Voget S."/>
            <person name="Streit W.R."/>
            <person name="Jaeger K.E."/>
            <person name="Daniel R."/>
        </authorList>
    </citation>
    <scope>NUCLEOTIDE SEQUENCE [LARGE SCALE GENOMIC DNA]</scope>
    <source>
        <strain evidence="2">PG1</strain>
    </source>
</reference>
<organism evidence="1 2">
    <name type="scientific">Burkholderia plantarii</name>
    <dbReference type="NCBI Taxonomy" id="41899"/>
    <lineage>
        <taxon>Bacteria</taxon>
        <taxon>Pseudomonadati</taxon>
        <taxon>Pseudomonadota</taxon>
        <taxon>Betaproteobacteria</taxon>
        <taxon>Burkholderiales</taxon>
        <taxon>Burkholderiaceae</taxon>
        <taxon>Burkholderia</taxon>
    </lineage>
</organism>
<dbReference type="InterPro" id="IPR012347">
    <property type="entry name" value="Ferritin-like"/>
</dbReference>
<dbReference type="AlphaFoldDB" id="A0A0B6RZ02"/>
<accession>A0A0B6RZ02</accession>
<evidence type="ECO:0008006" key="3">
    <source>
        <dbReference type="Google" id="ProtNLM"/>
    </source>
</evidence>
<dbReference type="RefSeq" id="WP_042628854.1">
    <property type="nucleotide sequence ID" value="NZ_CP002581.1"/>
</dbReference>
<keyword evidence="2" id="KW-1185">Reference proteome</keyword>
<reference evidence="1 2" key="2">
    <citation type="journal article" date="2016" name="Appl. Microbiol. Biotechnol.">
        <title>Mutations improving production and secretion of extracellular lipase by Burkholderia glumae PG1.</title>
        <authorList>
            <person name="Knapp A."/>
            <person name="Voget S."/>
            <person name="Gao R."/>
            <person name="Zaburannyi N."/>
            <person name="Krysciak D."/>
            <person name="Breuer M."/>
            <person name="Hauer B."/>
            <person name="Streit W.R."/>
            <person name="Muller R."/>
            <person name="Daniel R."/>
            <person name="Jaeger K.E."/>
        </authorList>
    </citation>
    <scope>NUCLEOTIDE SEQUENCE [LARGE SCALE GENOMIC DNA]</scope>
    <source>
        <strain evidence="1 2">PG1</strain>
    </source>
</reference>